<evidence type="ECO:0000313" key="1">
    <source>
        <dbReference type="EMBL" id="MDQ0156855.1"/>
    </source>
</evidence>
<gene>
    <name evidence="1" type="ORF">J2S07_003178</name>
</gene>
<proteinExistence type="predicted"/>
<reference evidence="1 2" key="1">
    <citation type="submission" date="2023-07" db="EMBL/GenBank/DDBJ databases">
        <title>Genomic Encyclopedia of Type Strains, Phase IV (KMG-IV): sequencing the most valuable type-strain genomes for metagenomic binning, comparative biology and taxonomic classification.</title>
        <authorList>
            <person name="Goeker M."/>
        </authorList>
    </citation>
    <scope>NUCLEOTIDE SEQUENCE [LARGE SCALE GENOMIC DNA]</scope>
    <source>
        <strain evidence="1 2">DSM 23948</strain>
    </source>
</reference>
<dbReference type="Proteomes" id="UP001231362">
    <property type="component" value="Unassembled WGS sequence"/>
</dbReference>
<keyword evidence="2" id="KW-1185">Reference proteome</keyword>
<protein>
    <submittedName>
        <fullName evidence="1">Uncharacterized protein</fullName>
    </submittedName>
</protein>
<dbReference type="EMBL" id="JAUSTU010000016">
    <property type="protein sequence ID" value="MDQ0156855.1"/>
    <property type="molecule type" value="Genomic_DNA"/>
</dbReference>
<evidence type="ECO:0000313" key="2">
    <source>
        <dbReference type="Proteomes" id="UP001231362"/>
    </source>
</evidence>
<comment type="caution">
    <text evidence="1">The sequence shown here is derived from an EMBL/GenBank/DDBJ whole genome shotgun (WGS) entry which is preliminary data.</text>
</comment>
<name>A0ABT9V7P9_9BACL</name>
<accession>A0ABT9V7P9</accession>
<sequence>MNYSCNCYEDKIGWVTLDLVLIQGAMTTSSSDFLLILSSFGGYDDKFR</sequence>
<organism evidence="1 2">
    <name type="scientific">Anoxybacillus andreesenii</name>
    <dbReference type="NCBI Taxonomy" id="1325932"/>
    <lineage>
        <taxon>Bacteria</taxon>
        <taxon>Bacillati</taxon>
        <taxon>Bacillota</taxon>
        <taxon>Bacilli</taxon>
        <taxon>Bacillales</taxon>
        <taxon>Anoxybacillaceae</taxon>
        <taxon>Anoxybacillus</taxon>
    </lineage>
</organism>